<accession>A0ACB8N8Q0</accession>
<dbReference type="Proteomes" id="UP000829398">
    <property type="component" value="Chromosome 2"/>
</dbReference>
<gene>
    <name evidence="1" type="ORF">KPL71_004916</name>
</gene>
<dbReference type="EMBL" id="CM039171">
    <property type="protein sequence ID" value="KAH9794489.1"/>
    <property type="molecule type" value="Genomic_DNA"/>
</dbReference>
<name>A0ACB8N8Q0_CITSI</name>
<keyword evidence="2" id="KW-1185">Reference proteome</keyword>
<organism evidence="1 2">
    <name type="scientific">Citrus sinensis</name>
    <name type="common">Sweet orange</name>
    <name type="synonym">Citrus aurantium var. sinensis</name>
    <dbReference type="NCBI Taxonomy" id="2711"/>
    <lineage>
        <taxon>Eukaryota</taxon>
        <taxon>Viridiplantae</taxon>
        <taxon>Streptophyta</taxon>
        <taxon>Embryophyta</taxon>
        <taxon>Tracheophyta</taxon>
        <taxon>Spermatophyta</taxon>
        <taxon>Magnoliopsida</taxon>
        <taxon>eudicotyledons</taxon>
        <taxon>Gunneridae</taxon>
        <taxon>Pentapetalae</taxon>
        <taxon>rosids</taxon>
        <taxon>malvids</taxon>
        <taxon>Sapindales</taxon>
        <taxon>Rutaceae</taxon>
        <taxon>Aurantioideae</taxon>
        <taxon>Citrus</taxon>
    </lineage>
</organism>
<proteinExistence type="predicted"/>
<evidence type="ECO:0000313" key="1">
    <source>
        <dbReference type="EMBL" id="KAH9794489.1"/>
    </source>
</evidence>
<comment type="caution">
    <text evidence="1">The sequence shown here is derived from an EMBL/GenBank/DDBJ whole genome shotgun (WGS) entry which is preliminary data.</text>
</comment>
<keyword evidence="1" id="KW-0436">Ligase</keyword>
<reference evidence="2" key="1">
    <citation type="journal article" date="2023" name="Hortic. Res.">
        <title>A chromosome-level phased genome enabling allele-level studies in sweet orange: a case study on citrus Huanglongbing tolerance.</title>
        <authorList>
            <person name="Wu B."/>
            <person name="Yu Q."/>
            <person name="Deng Z."/>
            <person name="Duan Y."/>
            <person name="Luo F."/>
            <person name="Gmitter F. Jr."/>
        </authorList>
    </citation>
    <scope>NUCLEOTIDE SEQUENCE [LARGE SCALE GENOMIC DNA]</scope>
    <source>
        <strain evidence="2">cv. Valencia</strain>
    </source>
</reference>
<sequence>MVPCWEKGERVPFIILRLVSDMISTEKERIVINHTVCNMLRTVMEIMPDDLLPVVCLAANTIEPSHEGLELVRLVRNHIQRSRSTQTYAKREYPRKPQAEHLAFGMTESHVKKPNEELRDQGLVAKASRSSQCTIPKPHPLSVAKTFDTFRLIAVESGKDSHKKKKNWIQAPVVAAPDCEAQYLICLLQSRLRIGSAGQTLLTGLGQAAVCNNDPHPRPNIQSPSDLDKAAKIVKQVYFVLPVYGKTVPALRHRDGRLRIFQIHAASLQASHRNAKHNTQMFPDVLLAVSRLKRPSLRSFALDCEVVACEREKQQIFRFQKPLSVMSVTASNNEEFQSSCEVGIGFSEAMLKPQRMFVRSPFKRDTQMQIPALLRVCNWHRGS</sequence>
<protein>
    <submittedName>
        <fullName evidence="1">DNA ligase 1</fullName>
    </submittedName>
</protein>
<evidence type="ECO:0000313" key="2">
    <source>
        <dbReference type="Proteomes" id="UP000829398"/>
    </source>
</evidence>